<proteinExistence type="predicted"/>
<dbReference type="RefSeq" id="WP_166678005.1">
    <property type="nucleotide sequence ID" value="NZ_SODF01000001.1"/>
</dbReference>
<accession>A0A4R7ZXK1</accession>
<evidence type="ECO:0000313" key="3">
    <source>
        <dbReference type="Proteomes" id="UP000295447"/>
    </source>
</evidence>
<dbReference type="EMBL" id="SODF01000001">
    <property type="protein sequence ID" value="TDW21881.1"/>
    <property type="molecule type" value="Genomic_DNA"/>
</dbReference>
<organism evidence="2 3">
    <name type="scientific">Kribbella kalugense</name>
    <dbReference type="NCBI Taxonomy" id="2512221"/>
    <lineage>
        <taxon>Bacteria</taxon>
        <taxon>Bacillati</taxon>
        <taxon>Actinomycetota</taxon>
        <taxon>Actinomycetes</taxon>
        <taxon>Propionibacteriales</taxon>
        <taxon>Kribbellaceae</taxon>
        <taxon>Kribbella</taxon>
    </lineage>
</organism>
<dbReference type="Proteomes" id="UP000295447">
    <property type="component" value="Unassembled WGS sequence"/>
</dbReference>
<reference evidence="2 3" key="1">
    <citation type="submission" date="2019-03" db="EMBL/GenBank/DDBJ databases">
        <title>Genomic Encyclopedia of Type Strains, Phase III (KMG-III): the genomes of soil and plant-associated and newly described type strains.</title>
        <authorList>
            <person name="Whitman W."/>
        </authorList>
    </citation>
    <scope>NUCLEOTIDE SEQUENCE [LARGE SCALE GENOMIC DNA]</scope>
    <source>
        <strain evidence="2 3">VKM Ac-2570</strain>
    </source>
</reference>
<gene>
    <name evidence="2" type="ORF">EV650_0712</name>
</gene>
<dbReference type="AlphaFoldDB" id="A0A4R7ZXK1"/>
<feature type="region of interest" description="Disordered" evidence="1">
    <location>
        <begin position="1"/>
        <end position="58"/>
    </location>
</feature>
<feature type="compositionally biased region" description="Acidic residues" evidence="1">
    <location>
        <begin position="23"/>
        <end position="33"/>
    </location>
</feature>
<comment type="caution">
    <text evidence="2">The sequence shown here is derived from an EMBL/GenBank/DDBJ whole genome shotgun (WGS) entry which is preliminary data.</text>
</comment>
<keyword evidence="3" id="KW-1185">Reference proteome</keyword>
<evidence type="ECO:0000313" key="2">
    <source>
        <dbReference type="EMBL" id="TDW21881.1"/>
    </source>
</evidence>
<sequence>MESDPEEVAAVASHELHAAESSEPAEDEDDPDYDPTATRDLESDLENLKGAAEELEDD</sequence>
<protein>
    <submittedName>
        <fullName evidence="2">Uncharacterized protein</fullName>
    </submittedName>
</protein>
<name>A0A4R7ZXK1_9ACTN</name>
<evidence type="ECO:0000256" key="1">
    <source>
        <dbReference type="SAM" id="MobiDB-lite"/>
    </source>
</evidence>